<keyword evidence="1" id="KW-0812">Transmembrane</keyword>
<sequence>MAGWNVFFGRKNNTNPFTDFNGKNITAGCVSGLLAIISVPVIILQAAENGSFTNEQTISWMLAMYIFGGLFSVLVPLYYRMPIVGASSITGIAFLATVTGQFSYHELVGAYVLTGLLMLIVGYFGFFKKLIEYVPKEIIAAMLAGMIMKYMTNFIVSISQMALIGILSLVVFFVFSYKKMRVPPLIAAVGTAFILLLVTYPLHVSGGASAFVVPAVQMPSFSVLGFLSVAIPLALLILSNDAAVGIGAIEQNDYHLPVNQLVSLGGIFTICAGFFGGISANVAGMMSAICADEEAGPYEKRYIGAVISGLILITFGLLSWKLVPFIQALPADFVAILVGLSLLGVFGNSLHISFSKPELKMSAAFAFIIAASGITLFNISAPVWSLLVGTFIARKMETKRGKAELRKQTA</sequence>
<dbReference type="RefSeq" id="WP_251224095.1">
    <property type="nucleotide sequence ID" value="NZ_JAMBOL010000014.1"/>
</dbReference>
<feature type="transmembrane region" description="Helical" evidence="1">
    <location>
        <begin position="364"/>
        <end position="392"/>
    </location>
</feature>
<organism evidence="2 3">
    <name type="scientific">Halalkalibacter oceani</name>
    <dbReference type="NCBI Taxonomy" id="1653776"/>
    <lineage>
        <taxon>Bacteria</taxon>
        <taxon>Bacillati</taxon>
        <taxon>Bacillota</taxon>
        <taxon>Bacilli</taxon>
        <taxon>Bacillales</taxon>
        <taxon>Bacillaceae</taxon>
        <taxon>Halalkalibacter</taxon>
    </lineage>
</organism>
<dbReference type="Proteomes" id="UP001139179">
    <property type="component" value="Unassembled WGS sequence"/>
</dbReference>
<evidence type="ECO:0000313" key="2">
    <source>
        <dbReference type="EMBL" id="MCM3715341.1"/>
    </source>
</evidence>
<proteinExistence type="predicted"/>
<feature type="transmembrane region" description="Helical" evidence="1">
    <location>
        <begin position="184"/>
        <end position="203"/>
    </location>
</feature>
<dbReference type="AlphaFoldDB" id="A0A9X2IPY9"/>
<feature type="transmembrane region" description="Helical" evidence="1">
    <location>
        <begin position="302"/>
        <end position="320"/>
    </location>
</feature>
<dbReference type="PANTHER" id="PTHR30199">
    <property type="entry name" value="MFS FAMILY TRANSPORTER, PREDICTED SUBSTRATE BENZOATE"/>
    <property type="match status" value="1"/>
</dbReference>
<dbReference type="GO" id="GO:0042925">
    <property type="term" value="F:benzoate transmembrane transporter activity"/>
    <property type="evidence" value="ECO:0007669"/>
    <property type="project" value="InterPro"/>
</dbReference>
<feature type="transmembrane region" description="Helical" evidence="1">
    <location>
        <begin position="25"/>
        <end position="46"/>
    </location>
</feature>
<evidence type="ECO:0000256" key="1">
    <source>
        <dbReference type="SAM" id="Phobius"/>
    </source>
</evidence>
<accession>A0A9X2IPY9</accession>
<dbReference type="InterPro" id="IPR004711">
    <property type="entry name" value="Benzoate_Transporter"/>
</dbReference>
<feature type="transmembrane region" description="Helical" evidence="1">
    <location>
        <begin position="58"/>
        <end position="78"/>
    </location>
</feature>
<name>A0A9X2IPY9_9BACI</name>
<evidence type="ECO:0000313" key="3">
    <source>
        <dbReference type="Proteomes" id="UP001139179"/>
    </source>
</evidence>
<dbReference type="PANTHER" id="PTHR30199:SF0">
    <property type="entry name" value="INNER MEMBRANE PROTEIN YDCO"/>
    <property type="match status" value="1"/>
</dbReference>
<feature type="transmembrane region" description="Helical" evidence="1">
    <location>
        <begin position="332"/>
        <end position="352"/>
    </location>
</feature>
<dbReference type="EMBL" id="JAMBOL010000014">
    <property type="protein sequence ID" value="MCM3715341.1"/>
    <property type="molecule type" value="Genomic_DNA"/>
</dbReference>
<comment type="caution">
    <text evidence="2">The sequence shown here is derived from an EMBL/GenBank/DDBJ whole genome shotgun (WGS) entry which is preliminary data.</text>
</comment>
<feature type="transmembrane region" description="Helical" evidence="1">
    <location>
        <begin position="261"/>
        <end position="282"/>
    </location>
</feature>
<dbReference type="GO" id="GO:0005886">
    <property type="term" value="C:plasma membrane"/>
    <property type="evidence" value="ECO:0007669"/>
    <property type="project" value="TreeGrafter"/>
</dbReference>
<feature type="transmembrane region" description="Helical" evidence="1">
    <location>
        <begin position="223"/>
        <end position="249"/>
    </location>
</feature>
<keyword evidence="3" id="KW-1185">Reference proteome</keyword>
<feature type="transmembrane region" description="Helical" evidence="1">
    <location>
        <begin position="108"/>
        <end position="126"/>
    </location>
</feature>
<keyword evidence="1" id="KW-1133">Transmembrane helix</keyword>
<gene>
    <name evidence="2" type="ORF">M3202_14815</name>
</gene>
<dbReference type="Pfam" id="PF03594">
    <property type="entry name" value="BenE"/>
    <property type="match status" value="1"/>
</dbReference>
<protein>
    <submittedName>
        <fullName evidence="2">Benzoate/H(+) symporter BenE family transporter</fullName>
    </submittedName>
</protein>
<feature type="transmembrane region" description="Helical" evidence="1">
    <location>
        <begin position="158"/>
        <end position="177"/>
    </location>
</feature>
<keyword evidence="1" id="KW-0472">Membrane</keyword>
<reference evidence="2" key="1">
    <citation type="submission" date="2022-05" db="EMBL/GenBank/DDBJ databases">
        <title>Comparative Genomics of Spacecraft Associated Microbes.</title>
        <authorList>
            <person name="Tran M.T."/>
            <person name="Wright A."/>
            <person name="Seuylemezian A."/>
            <person name="Eisen J."/>
            <person name="Coil D."/>
        </authorList>
    </citation>
    <scope>NUCLEOTIDE SEQUENCE</scope>
    <source>
        <strain evidence="2">214.1.1</strain>
    </source>
</reference>